<name>A0A2S0USH9_9RHOB</name>
<keyword evidence="2" id="KW-1185">Reference proteome</keyword>
<evidence type="ECO:0000313" key="1">
    <source>
        <dbReference type="EMBL" id="AWB50768.1"/>
    </source>
</evidence>
<reference evidence="1 2" key="1">
    <citation type="submission" date="2018-04" db="EMBL/GenBank/DDBJ databases">
        <title>Genome sequencing of Gemmobacter.</title>
        <authorList>
            <person name="Yi H."/>
            <person name="Baek M.-G."/>
        </authorList>
    </citation>
    <scope>NUCLEOTIDE SEQUENCE [LARGE SCALE GENOMIC DNA]</scope>
    <source>
        <strain evidence="1 2">HYN0069</strain>
        <plasmid evidence="2">Plasmid unnamed2</plasmid>
    </source>
</reference>
<dbReference type="EMBL" id="CP028920">
    <property type="protein sequence ID" value="AWB50768.1"/>
    <property type="molecule type" value="Genomic_DNA"/>
</dbReference>
<dbReference type="Proteomes" id="UP000244496">
    <property type="component" value="Plasmid unnamed2"/>
</dbReference>
<dbReference type="AlphaFoldDB" id="A0A2S0USH9"/>
<proteinExistence type="predicted"/>
<evidence type="ECO:0000313" key="2">
    <source>
        <dbReference type="Proteomes" id="UP000244496"/>
    </source>
</evidence>
<gene>
    <name evidence="1" type="ORF">HYN69_19495</name>
</gene>
<dbReference type="KEGG" id="geh:HYN69_19495"/>
<protein>
    <submittedName>
        <fullName evidence="1">Uncharacterized protein</fullName>
    </submittedName>
</protein>
<keyword evidence="1" id="KW-0614">Plasmid</keyword>
<accession>A0A2S0USH9</accession>
<sequence>MIRGDPMNTKRRALPVLLERDFRKLAASEGATVEIECVSAPNPDERFSGEWLFYVVSPAGERFLLVTALARERIVNSPIGMFGLAFGKLNLDHLDVPAVAGAVCTGMRSRPGGSDPLE</sequence>
<geneLocation type="plasmid" evidence="1">
    <name>unnamed2</name>
</geneLocation>
<organism evidence="1 2">
    <name type="scientific">Paragemmobacter aquarius</name>
    <dbReference type="NCBI Taxonomy" id="2169400"/>
    <lineage>
        <taxon>Bacteria</taxon>
        <taxon>Pseudomonadati</taxon>
        <taxon>Pseudomonadota</taxon>
        <taxon>Alphaproteobacteria</taxon>
        <taxon>Rhodobacterales</taxon>
        <taxon>Paracoccaceae</taxon>
        <taxon>Paragemmobacter</taxon>
    </lineage>
</organism>